<dbReference type="OrthoDB" id="509852at2"/>
<dbReference type="AlphaFoldDB" id="A0A238LK65"/>
<dbReference type="EC" id="5.2.1.4" evidence="4"/>
<dbReference type="Gene3D" id="1.20.1050.10">
    <property type="match status" value="1"/>
</dbReference>
<dbReference type="InterPro" id="IPR034333">
    <property type="entry name" value="GST_Zeta_N"/>
</dbReference>
<comment type="similarity">
    <text evidence="1">Belongs to the GST superfamily. Zeta family.</text>
</comment>
<proteinExistence type="inferred from homology"/>
<dbReference type="InterPro" id="IPR040079">
    <property type="entry name" value="Glutathione_S-Trfase"/>
</dbReference>
<dbReference type="GO" id="GO:0006559">
    <property type="term" value="P:L-phenylalanine catabolic process"/>
    <property type="evidence" value="ECO:0007669"/>
    <property type="project" value="TreeGrafter"/>
</dbReference>
<dbReference type="EMBL" id="FXZK01000014">
    <property type="protein sequence ID" value="SMY09923.1"/>
    <property type="molecule type" value="Genomic_DNA"/>
</dbReference>
<dbReference type="GO" id="GO:0004364">
    <property type="term" value="F:glutathione transferase activity"/>
    <property type="evidence" value="ECO:0007669"/>
    <property type="project" value="TreeGrafter"/>
</dbReference>
<dbReference type="InterPro" id="IPR005955">
    <property type="entry name" value="GST_Zeta"/>
</dbReference>
<dbReference type="SFLD" id="SFLDS00019">
    <property type="entry name" value="Glutathione_Transferase_(cytos"/>
    <property type="match status" value="1"/>
</dbReference>
<dbReference type="InterPro" id="IPR004046">
    <property type="entry name" value="GST_C"/>
</dbReference>
<sequence>MRLHGYWRSNATYRVRVALLLKGIAFEEIEYDLLKGHQFDAAFLALNPNAAVPALEVEGRVITQSYAILDYLDTLPGGPALLPSDPFDRAEAIALAMGTIADAHPLIVPRIRKRLAEHHGADEAAVKGWARHWLTEGAAAYEARLSRRKPDPYLFGDTVGLADIALASHVVAGGPFDVDLSPFPILSGYVERLLALPAFAEAHPFRRKEIVEAG</sequence>
<accession>A0A238LK65</accession>
<dbReference type="PANTHER" id="PTHR42673:SF4">
    <property type="entry name" value="MALEYLACETOACETATE ISOMERASE"/>
    <property type="match status" value="1"/>
</dbReference>
<dbReference type="Gene3D" id="3.40.30.10">
    <property type="entry name" value="Glutaredoxin"/>
    <property type="match status" value="1"/>
</dbReference>
<dbReference type="SUPFAM" id="SSF52833">
    <property type="entry name" value="Thioredoxin-like"/>
    <property type="match status" value="1"/>
</dbReference>
<protein>
    <submittedName>
        <fullName evidence="4">Maleylpyruvate isomerase</fullName>
        <ecNumber evidence="4">5.2.1.4</ecNumber>
    </submittedName>
</protein>
<dbReference type="Pfam" id="PF00043">
    <property type="entry name" value="GST_C"/>
    <property type="match status" value="1"/>
</dbReference>
<dbReference type="GO" id="GO:0050077">
    <property type="term" value="F:maleylpyruvate isomerase activity"/>
    <property type="evidence" value="ECO:0007669"/>
    <property type="project" value="UniProtKB-EC"/>
</dbReference>
<reference evidence="5" key="1">
    <citation type="submission" date="2017-05" db="EMBL/GenBank/DDBJ databases">
        <authorList>
            <person name="Rodrigo-Torres L."/>
            <person name="Arahal R. D."/>
            <person name="Lucena T."/>
        </authorList>
    </citation>
    <scope>NUCLEOTIDE SEQUENCE [LARGE SCALE GENOMIC DNA]</scope>
    <source>
        <strain evidence="5">CECT 8899</strain>
    </source>
</reference>
<dbReference type="InterPro" id="IPR036282">
    <property type="entry name" value="Glutathione-S-Trfase_C_sf"/>
</dbReference>
<dbReference type="InterPro" id="IPR004045">
    <property type="entry name" value="Glutathione_S-Trfase_N"/>
</dbReference>
<dbReference type="PROSITE" id="PS50404">
    <property type="entry name" value="GST_NTER"/>
    <property type="match status" value="1"/>
</dbReference>
<dbReference type="PANTHER" id="PTHR42673">
    <property type="entry name" value="MALEYLACETOACETATE ISOMERASE"/>
    <property type="match status" value="1"/>
</dbReference>
<evidence type="ECO:0000259" key="2">
    <source>
        <dbReference type="PROSITE" id="PS50404"/>
    </source>
</evidence>
<dbReference type="InterPro" id="IPR036249">
    <property type="entry name" value="Thioredoxin-like_sf"/>
</dbReference>
<gene>
    <name evidence="4" type="primary">nagL_2</name>
    <name evidence="4" type="ORF">LOM8899_04096</name>
</gene>
<name>A0A238LK65_9RHOB</name>
<dbReference type="NCBIfam" id="TIGR01262">
    <property type="entry name" value="maiA"/>
    <property type="match status" value="1"/>
</dbReference>
<dbReference type="GO" id="GO:0016034">
    <property type="term" value="F:maleylacetoacetate isomerase activity"/>
    <property type="evidence" value="ECO:0007669"/>
    <property type="project" value="TreeGrafter"/>
</dbReference>
<dbReference type="InterPro" id="IPR010987">
    <property type="entry name" value="Glutathione-S-Trfase_C-like"/>
</dbReference>
<keyword evidence="5" id="KW-1185">Reference proteome</keyword>
<evidence type="ECO:0000259" key="3">
    <source>
        <dbReference type="PROSITE" id="PS50405"/>
    </source>
</evidence>
<keyword evidence="4" id="KW-0670">Pyruvate</keyword>
<dbReference type="GO" id="GO:0005737">
    <property type="term" value="C:cytoplasm"/>
    <property type="evidence" value="ECO:0007669"/>
    <property type="project" value="InterPro"/>
</dbReference>
<dbReference type="SFLD" id="SFLDG00358">
    <property type="entry name" value="Main_(cytGST)"/>
    <property type="match status" value="1"/>
</dbReference>
<evidence type="ECO:0000313" key="4">
    <source>
        <dbReference type="EMBL" id="SMY09923.1"/>
    </source>
</evidence>
<feature type="domain" description="GST C-terminal" evidence="3">
    <location>
        <begin position="85"/>
        <end position="210"/>
    </location>
</feature>
<dbReference type="Pfam" id="PF02798">
    <property type="entry name" value="GST_N"/>
    <property type="match status" value="1"/>
</dbReference>
<keyword evidence="4" id="KW-0413">Isomerase</keyword>
<evidence type="ECO:0000313" key="5">
    <source>
        <dbReference type="Proteomes" id="UP000201613"/>
    </source>
</evidence>
<dbReference type="CDD" id="cd03042">
    <property type="entry name" value="GST_N_Zeta"/>
    <property type="match status" value="1"/>
</dbReference>
<dbReference type="RefSeq" id="WP_133065081.1">
    <property type="nucleotide sequence ID" value="NZ_FXZK01000014.1"/>
</dbReference>
<dbReference type="PROSITE" id="PS50405">
    <property type="entry name" value="GST_CTER"/>
    <property type="match status" value="1"/>
</dbReference>
<evidence type="ECO:0000256" key="1">
    <source>
        <dbReference type="ARBA" id="ARBA00010007"/>
    </source>
</evidence>
<dbReference type="GO" id="GO:0006749">
    <property type="term" value="P:glutathione metabolic process"/>
    <property type="evidence" value="ECO:0007669"/>
    <property type="project" value="TreeGrafter"/>
</dbReference>
<dbReference type="Proteomes" id="UP000201613">
    <property type="component" value="Unassembled WGS sequence"/>
</dbReference>
<feature type="domain" description="GST N-terminal" evidence="2">
    <location>
        <begin position="1"/>
        <end position="80"/>
    </location>
</feature>
<dbReference type="SUPFAM" id="SSF47616">
    <property type="entry name" value="GST C-terminal domain-like"/>
    <property type="match status" value="1"/>
</dbReference>
<organism evidence="4 5">
    <name type="scientific">Flavimaricola marinus</name>
    <dbReference type="NCBI Taxonomy" id="1819565"/>
    <lineage>
        <taxon>Bacteria</taxon>
        <taxon>Pseudomonadati</taxon>
        <taxon>Pseudomonadota</taxon>
        <taxon>Alphaproteobacteria</taxon>
        <taxon>Rhodobacterales</taxon>
        <taxon>Paracoccaceae</taxon>
        <taxon>Flavimaricola</taxon>
    </lineage>
</organism>